<reference evidence="1 2" key="1">
    <citation type="submission" date="2016-10" db="EMBL/GenBank/DDBJ databases">
        <authorList>
            <person name="de Groot N.N."/>
        </authorList>
    </citation>
    <scope>NUCLEOTIDE SEQUENCE [LARGE SCALE GENOMIC DNA]</scope>
    <source>
        <strain evidence="1 2">DSM 18979</strain>
    </source>
</reference>
<dbReference type="EMBL" id="FOHU01000017">
    <property type="protein sequence ID" value="SET64188.1"/>
    <property type="molecule type" value="Genomic_DNA"/>
</dbReference>
<proteinExistence type="predicted"/>
<name>A0A1I0G054_9FIRM</name>
<sequence>MKIDFRDGLLFTSITLNFEGKEKVIDIENGSINGSIGLDLLMKSKAIIDLNTLEIHI</sequence>
<gene>
    <name evidence="1" type="ORF">SAMN05660297_03016</name>
</gene>
<accession>A0A1I0G054</accession>
<dbReference type="Proteomes" id="UP000199568">
    <property type="component" value="Unassembled WGS sequence"/>
</dbReference>
<keyword evidence="2" id="KW-1185">Reference proteome</keyword>
<evidence type="ECO:0000313" key="1">
    <source>
        <dbReference type="EMBL" id="SET64188.1"/>
    </source>
</evidence>
<dbReference type="RefSeq" id="WP_170834841.1">
    <property type="nucleotide sequence ID" value="NZ_FOHU01000017.1"/>
</dbReference>
<dbReference type="AlphaFoldDB" id="A0A1I0G054"/>
<organism evidence="1 2">
    <name type="scientific">Natronincola peptidivorans</name>
    <dbReference type="NCBI Taxonomy" id="426128"/>
    <lineage>
        <taxon>Bacteria</taxon>
        <taxon>Bacillati</taxon>
        <taxon>Bacillota</taxon>
        <taxon>Clostridia</taxon>
        <taxon>Peptostreptococcales</taxon>
        <taxon>Natronincolaceae</taxon>
        <taxon>Natronincola</taxon>
    </lineage>
</organism>
<evidence type="ECO:0000313" key="2">
    <source>
        <dbReference type="Proteomes" id="UP000199568"/>
    </source>
</evidence>
<protein>
    <submittedName>
        <fullName evidence="1">Uncharacterized protein</fullName>
    </submittedName>
</protein>